<dbReference type="EMBL" id="BLIV01000006">
    <property type="protein sequence ID" value="GFE51541.1"/>
    <property type="molecule type" value="Genomic_DNA"/>
</dbReference>
<dbReference type="GO" id="GO:0000298">
    <property type="term" value="F:endopolyphosphatase activity"/>
    <property type="evidence" value="ECO:0007669"/>
    <property type="project" value="TreeGrafter"/>
</dbReference>
<keyword evidence="7" id="KW-1185">Reference proteome</keyword>
<evidence type="ECO:0000256" key="2">
    <source>
        <dbReference type="ARBA" id="ARBA00022723"/>
    </source>
</evidence>
<keyword evidence="2" id="KW-0479">Metal-binding</keyword>
<comment type="caution">
    <text evidence="6">The sequence shown here is derived from an EMBL/GenBank/DDBJ whole genome shotgun (WGS) entry which is preliminary data.</text>
</comment>
<dbReference type="SUPFAM" id="SSF55811">
    <property type="entry name" value="Nudix"/>
    <property type="match status" value="1"/>
</dbReference>
<keyword evidence="4" id="KW-0460">Magnesium</keyword>
<dbReference type="GO" id="GO:1901909">
    <property type="term" value="P:diadenosine hexaphosphate catabolic process"/>
    <property type="evidence" value="ECO:0007669"/>
    <property type="project" value="TreeGrafter"/>
</dbReference>
<dbReference type="GO" id="GO:0008486">
    <property type="term" value="F:diphosphoinositol-polyphosphate diphosphatase activity"/>
    <property type="evidence" value="ECO:0007669"/>
    <property type="project" value="TreeGrafter"/>
</dbReference>
<evidence type="ECO:0000313" key="7">
    <source>
        <dbReference type="Proteomes" id="UP000436522"/>
    </source>
</evidence>
<name>A0A640VWT3_9RHOB</name>
<dbReference type="PROSITE" id="PS51462">
    <property type="entry name" value="NUDIX"/>
    <property type="match status" value="1"/>
</dbReference>
<evidence type="ECO:0000256" key="4">
    <source>
        <dbReference type="ARBA" id="ARBA00022842"/>
    </source>
</evidence>
<dbReference type="GO" id="GO:0071543">
    <property type="term" value="P:diphosphoinositol polyphosphate metabolic process"/>
    <property type="evidence" value="ECO:0007669"/>
    <property type="project" value="TreeGrafter"/>
</dbReference>
<protein>
    <submittedName>
        <fullName evidence="6">NUDIX hydrolase</fullName>
    </submittedName>
</protein>
<dbReference type="Proteomes" id="UP000436522">
    <property type="component" value="Unassembled WGS sequence"/>
</dbReference>
<dbReference type="AlphaFoldDB" id="A0A640VWT3"/>
<dbReference type="CDD" id="cd04666">
    <property type="entry name" value="NUDIX_DIPP2_like_Nudt4"/>
    <property type="match status" value="1"/>
</dbReference>
<reference evidence="6 7" key="1">
    <citation type="submission" date="2019-12" db="EMBL/GenBank/DDBJ databases">
        <title>Roseobacter cerasinus sp. nov., isolated from seawater around aquaculture.</title>
        <authorList>
            <person name="Muramatsu S."/>
            <person name="Takabe Y."/>
            <person name="Mori K."/>
            <person name="Takaichi S."/>
            <person name="Hanada S."/>
        </authorList>
    </citation>
    <scope>NUCLEOTIDE SEQUENCE [LARGE SCALE GENOMIC DNA]</scope>
    <source>
        <strain evidence="6 7">AI77</strain>
    </source>
</reference>
<evidence type="ECO:0000256" key="1">
    <source>
        <dbReference type="ARBA" id="ARBA00001946"/>
    </source>
</evidence>
<feature type="domain" description="Nudix hydrolase" evidence="5">
    <location>
        <begin position="18"/>
        <end position="148"/>
    </location>
</feature>
<comment type="cofactor">
    <cofactor evidence="1">
        <name>Mg(2+)</name>
        <dbReference type="ChEBI" id="CHEBI:18420"/>
    </cofactor>
</comment>
<dbReference type="GO" id="GO:0034432">
    <property type="term" value="F:bis(5'-adenosyl)-pentaphosphatase activity"/>
    <property type="evidence" value="ECO:0007669"/>
    <property type="project" value="TreeGrafter"/>
</dbReference>
<evidence type="ECO:0000256" key="3">
    <source>
        <dbReference type="ARBA" id="ARBA00022801"/>
    </source>
</evidence>
<dbReference type="GO" id="GO:1901907">
    <property type="term" value="P:diadenosine pentaphosphate catabolic process"/>
    <property type="evidence" value="ECO:0007669"/>
    <property type="project" value="TreeGrafter"/>
</dbReference>
<dbReference type="InterPro" id="IPR015797">
    <property type="entry name" value="NUDIX_hydrolase-like_dom_sf"/>
</dbReference>
<dbReference type="Pfam" id="PF00293">
    <property type="entry name" value="NUDIX"/>
    <property type="match status" value="1"/>
</dbReference>
<evidence type="ECO:0000313" key="6">
    <source>
        <dbReference type="EMBL" id="GFE51541.1"/>
    </source>
</evidence>
<proteinExistence type="predicted"/>
<keyword evidence="3 6" id="KW-0378">Hydrolase</keyword>
<dbReference type="InterPro" id="IPR000086">
    <property type="entry name" value="NUDIX_hydrolase_dom"/>
</dbReference>
<sequence>MIKQLPIFLSGAGKRDVRTQFAALCYRVRKNKVRVLMITSRGTQRWIVPKGWPMDGVTPAASAAQEAWEEAGVRGTPDDRCLGIFSYSKDADDLGALPCLAMVYAVKVEALADDYPEAGQRQRKWMSRKKASRLVDEPELARILRDFDPRAQGGSS</sequence>
<dbReference type="PANTHER" id="PTHR12629:SF0">
    <property type="entry name" value="DIPHOSPHOINOSITOL-POLYPHOSPHATE DIPHOSPHATASE"/>
    <property type="match status" value="1"/>
</dbReference>
<dbReference type="GO" id="GO:1901911">
    <property type="term" value="P:adenosine 5'-(hexahydrogen pentaphosphate) catabolic process"/>
    <property type="evidence" value="ECO:0007669"/>
    <property type="project" value="TreeGrafter"/>
</dbReference>
<dbReference type="Gene3D" id="3.90.79.10">
    <property type="entry name" value="Nucleoside Triphosphate Pyrophosphohydrolase"/>
    <property type="match status" value="1"/>
</dbReference>
<dbReference type="GO" id="GO:0046872">
    <property type="term" value="F:metal ion binding"/>
    <property type="evidence" value="ECO:0007669"/>
    <property type="project" value="UniProtKB-KW"/>
</dbReference>
<dbReference type="OrthoDB" id="7066910at2"/>
<dbReference type="PANTHER" id="PTHR12629">
    <property type="entry name" value="DIPHOSPHOINOSITOL POLYPHOSPHATE PHOSPHOHYDROLASE"/>
    <property type="match status" value="1"/>
</dbReference>
<organism evidence="6 7">
    <name type="scientific">Roseobacter cerasinus</name>
    <dbReference type="NCBI Taxonomy" id="2602289"/>
    <lineage>
        <taxon>Bacteria</taxon>
        <taxon>Pseudomonadati</taxon>
        <taxon>Pseudomonadota</taxon>
        <taxon>Alphaproteobacteria</taxon>
        <taxon>Rhodobacterales</taxon>
        <taxon>Roseobacteraceae</taxon>
        <taxon>Roseobacter</taxon>
    </lineage>
</organism>
<dbReference type="RefSeq" id="WP_159979345.1">
    <property type="nucleotide sequence ID" value="NZ_BLIV01000006.1"/>
</dbReference>
<dbReference type="GO" id="GO:0034431">
    <property type="term" value="F:bis(5'-adenosyl)-hexaphosphatase activity"/>
    <property type="evidence" value="ECO:0007669"/>
    <property type="project" value="TreeGrafter"/>
</dbReference>
<evidence type="ECO:0000259" key="5">
    <source>
        <dbReference type="PROSITE" id="PS51462"/>
    </source>
</evidence>
<accession>A0A640VWT3</accession>
<dbReference type="InterPro" id="IPR047198">
    <property type="entry name" value="DDP-like_NUDIX"/>
</dbReference>
<dbReference type="GO" id="GO:0005737">
    <property type="term" value="C:cytoplasm"/>
    <property type="evidence" value="ECO:0007669"/>
    <property type="project" value="TreeGrafter"/>
</dbReference>
<gene>
    <name evidence="6" type="ORF">So717_32940</name>
</gene>